<organism evidence="2 3">
    <name type="scientific">Timema podura</name>
    <name type="common">Walking stick</name>
    <dbReference type="NCBI Taxonomy" id="61482"/>
    <lineage>
        <taxon>Eukaryota</taxon>
        <taxon>Metazoa</taxon>
        <taxon>Ecdysozoa</taxon>
        <taxon>Arthropoda</taxon>
        <taxon>Hexapoda</taxon>
        <taxon>Insecta</taxon>
        <taxon>Pterygota</taxon>
        <taxon>Neoptera</taxon>
        <taxon>Polyneoptera</taxon>
        <taxon>Phasmatodea</taxon>
        <taxon>Timematodea</taxon>
        <taxon>Timematoidea</taxon>
        <taxon>Timematidae</taxon>
        <taxon>Timema</taxon>
    </lineage>
</organism>
<gene>
    <name evidence="2" type="ORF">TPAB3V08_LOCUS8095</name>
</gene>
<feature type="non-terminal residue" evidence="2">
    <location>
        <position position="137"/>
    </location>
</feature>
<keyword evidence="3" id="KW-1185">Reference proteome</keyword>
<accession>A0ABN7NZK0</accession>
<reference evidence="2" key="1">
    <citation type="submission" date="2021-03" db="EMBL/GenBank/DDBJ databases">
        <authorList>
            <person name="Tran Van P."/>
        </authorList>
    </citation>
    <scope>NUCLEOTIDE SEQUENCE</scope>
</reference>
<evidence type="ECO:0000313" key="2">
    <source>
        <dbReference type="EMBL" id="CAG2061140.1"/>
    </source>
</evidence>
<feature type="region of interest" description="Disordered" evidence="1">
    <location>
        <begin position="68"/>
        <end position="95"/>
    </location>
</feature>
<proteinExistence type="predicted"/>
<name>A0ABN7NZK0_TIMPD</name>
<sequence>MSKAEALISAKLRQSYENDLQAMAPQSMMFPGLHPMAMMATSNIGYTSRGSGFPGGLYGSGPAPYPSMYQSALPSQPGGQPGGDGLVRATDDEKDMDSWLEEVVQEINSLTNGKQILLPKTPVKRRRRKGYIATIQE</sequence>
<evidence type="ECO:0000313" key="3">
    <source>
        <dbReference type="Proteomes" id="UP001153148"/>
    </source>
</evidence>
<evidence type="ECO:0000256" key="1">
    <source>
        <dbReference type="SAM" id="MobiDB-lite"/>
    </source>
</evidence>
<dbReference type="EMBL" id="CAJPIN010014724">
    <property type="protein sequence ID" value="CAG2061140.1"/>
    <property type="molecule type" value="Genomic_DNA"/>
</dbReference>
<dbReference type="Proteomes" id="UP001153148">
    <property type="component" value="Unassembled WGS sequence"/>
</dbReference>
<protein>
    <submittedName>
        <fullName evidence="2">Uncharacterized protein</fullName>
    </submittedName>
</protein>
<comment type="caution">
    <text evidence="2">The sequence shown here is derived from an EMBL/GenBank/DDBJ whole genome shotgun (WGS) entry which is preliminary data.</text>
</comment>